<dbReference type="EMBL" id="CP016094">
    <property type="protein sequence ID" value="AOS44523.1"/>
    <property type="molecule type" value="Genomic_DNA"/>
</dbReference>
<dbReference type="Gene3D" id="3.40.50.720">
    <property type="entry name" value="NAD(P)-binding Rossmann-like Domain"/>
    <property type="match status" value="1"/>
</dbReference>
<sequence>MNAYPVPSLNPWFPPAATDAPAPRPLRAIGVIGTGRTATGIAHWCAVRGFGVILQDNEPAALTRAVEVIRGLFREMEARNEITHAAAHKAMGGIGITTGLEDMEFCDMLVDTLLEDAETKRTRFTELARVMPPESILAAGASVAGLEELVAVTATPERLIGLQFFDPVHESTQVQVVIGSRTARATAESVLGFIAALDKRAMLQGAPRPPA</sequence>
<dbReference type="GO" id="GO:0008691">
    <property type="term" value="F:3-hydroxybutyryl-CoA dehydrogenase activity"/>
    <property type="evidence" value="ECO:0007669"/>
    <property type="project" value="UniProtKB-EC"/>
</dbReference>
<accession>A0A1D8AUG0</accession>
<dbReference type="SUPFAM" id="SSF51735">
    <property type="entry name" value="NAD(P)-binding Rossmann-fold domains"/>
    <property type="match status" value="1"/>
</dbReference>
<dbReference type="OrthoDB" id="9771883at2"/>
<dbReference type="PANTHER" id="PTHR48075:SF5">
    <property type="entry name" value="3-HYDROXYBUTYRYL-COA DEHYDROGENASE"/>
    <property type="match status" value="1"/>
</dbReference>
<keyword evidence="2" id="KW-0560">Oxidoreductase</keyword>
<dbReference type="GO" id="GO:0006631">
    <property type="term" value="P:fatty acid metabolic process"/>
    <property type="evidence" value="ECO:0007669"/>
    <property type="project" value="InterPro"/>
</dbReference>
<feature type="domain" description="3-hydroxyacyl-CoA dehydrogenase NAD binding" evidence="1">
    <location>
        <begin position="29"/>
        <end position="201"/>
    </location>
</feature>
<reference evidence="2 3" key="1">
    <citation type="submission" date="2016-06" db="EMBL/GenBank/DDBJ databases">
        <title>Three novel species with peptidoglycan cell walls form the new genus Lacunisphaera gen. nov. in the family Opitutaceae of the verrucomicrobial subdivision 4.</title>
        <authorList>
            <person name="Rast P."/>
            <person name="Gloeckner I."/>
            <person name="Jogler M."/>
            <person name="Boedeker C."/>
            <person name="Jeske O."/>
            <person name="Wiegand S."/>
            <person name="Reinhardt R."/>
            <person name="Schumann P."/>
            <person name="Rohde M."/>
            <person name="Spring S."/>
            <person name="Gloeckner F.O."/>
            <person name="Jogler C."/>
        </authorList>
    </citation>
    <scope>NUCLEOTIDE SEQUENCE [LARGE SCALE GENOMIC DNA]</scope>
    <source>
        <strain evidence="2 3">IG16b</strain>
    </source>
</reference>
<proteinExistence type="predicted"/>
<dbReference type="AlphaFoldDB" id="A0A1D8AUG0"/>
<dbReference type="InterPro" id="IPR036291">
    <property type="entry name" value="NAD(P)-bd_dom_sf"/>
</dbReference>
<evidence type="ECO:0000313" key="3">
    <source>
        <dbReference type="Proteomes" id="UP000095228"/>
    </source>
</evidence>
<dbReference type="InterPro" id="IPR006176">
    <property type="entry name" value="3-OHacyl-CoA_DH_NAD-bd"/>
</dbReference>
<dbReference type="GO" id="GO:0070403">
    <property type="term" value="F:NAD+ binding"/>
    <property type="evidence" value="ECO:0007669"/>
    <property type="project" value="InterPro"/>
</dbReference>
<keyword evidence="3" id="KW-1185">Reference proteome</keyword>
<dbReference type="RefSeq" id="WP_069961762.1">
    <property type="nucleotide sequence ID" value="NZ_CP016094.1"/>
</dbReference>
<evidence type="ECO:0000259" key="1">
    <source>
        <dbReference type="Pfam" id="PF02737"/>
    </source>
</evidence>
<dbReference type="Pfam" id="PF02737">
    <property type="entry name" value="3HCDH_N"/>
    <property type="match status" value="1"/>
</dbReference>
<dbReference type="STRING" id="1838286.Verru16b_01585"/>
<organism evidence="2 3">
    <name type="scientific">Lacunisphaera limnophila</name>
    <dbReference type="NCBI Taxonomy" id="1838286"/>
    <lineage>
        <taxon>Bacteria</taxon>
        <taxon>Pseudomonadati</taxon>
        <taxon>Verrucomicrobiota</taxon>
        <taxon>Opitutia</taxon>
        <taxon>Opitutales</taxon>
        <taxon>Opitutaceae</taxon>
        <taxon>Lacunisphaera</taxon>
    </lineage>
</organism>
<name>A0A1D8AUG0_9BACT</name>
<protein>
    <submittedName>
        <fullName evidence="2">Putative 3-hydroxybutyryl-CoA dehydrogenase</fullName>
        <ecNumber evidence="2">1.1.1.157</ecNumber>
    </submittedName>
</protein>
<dbReference type="EC" id="1.1.1.157" evidence="2"/>
<dbReference type="Proteomes" id="UP000095228">
    <property type="component" value="Chromosome"/>
</dbReference>
<dbReference type="KEGG" id="obg:Verru16b_01585"/>
<dbReference type="PANTHER" id="PTHR48075">
    <property type="entry name" value="3-HYDROXYACYL-COA DEHYDROGENASE FAMILY PROTEIN"/>
    <property type="match status" value="1"/>
</dbReference>
<gene>
    <name evidence="2" type="primary">mmgB</name>
    <name evidence="2" type="ORF">Verru16b_01585</name>
</gene>
<evidence type="ECO:0000313" key="2">
    <source>
        <dbReference type="EMBL" id="AOS44523.1"/>
    </source>
</evidence>